<dbReference type="AlphaFoldDB" id="A0A915DF95"/>
<dbReference type="InterPro" id="IPR000276">
    <property type="entry name" value="GPCR_Rhodpsn"/>
</dbReference>
<evidence type="ECO:0000259" key="11">
    <source>
        <dbReference type="PROSITE" id="PS50262"/>
    </source>
</evidence>
<evidence type="ECO:0000256" key="9">
    <source>
        <dbReference type="RuleBase" id="RU000688"/>
    </source>
</evidence>
<feature type="transmembrane region" description="Helical" evidence="10">
    <location>
        <begin position="72"/>
        <end position="90"/>
    </location>
</feature>
<organism evidence="12 13">
    <name type="scientific">Ditylenchus dipsaci</name>
    <dbReference type="NCBI Taxonomy" id="166011"/>
    <lineage>
        <taxon>Eukaryota</taxon>
        <taxon>Metazoa</taxon>
        <taxon>Ecdysozoa</taxon>
        <taxon>Nematoda</taxon>
        <taxon>Chromadorea</taxon>
        <taxon>Rhabditida</taxon>
        <taxon>Tylenchina</taxon>
        <taxon>Tylenchomorpha</taxon>
        <taxon>Sphaerularioidea</taxon>
        <taxon>Anguinidae</taxon>
        <taxon>Anguininae</taxon>
        <taxon>Ditylenchus</taxon>
    </lineage>
</organism>
<keyword evidence="2" id="KW-1003">Cell membrane</keyword>
<keyword evidence="12" id="KW-1185">Reference proteome</keyword>
<dbReference type="PROSITE" id="PS50262">
    <property type="entry name" value="G_PROTEIN_RECEP_F1_2"/>
    <property type="match status" value="1"/>
</dbReference>
<reference evidence="13" key="1">
    <citation type="submission" date="2022-11" db="UniProtKB">
        <authorList>
            <consortium name="WormBaseParasite"/>
        </authorList>
    </citation>
    <scope>IDENTIFICATION</scope>
</reference>
<keyword evidence="8 9" id="KW-0807">Transducer</keyword>
<evidence type="ECO:0000313" key="12">
    <source>
        <dbReference type="Proteomes" id="UP000887574"/>
    </source>
</evidence>
<evidence type="ECO:0000256" key="2">
    <source>
        <dbReference type="ARBA" id="ARBA00022475"/>
    </source>
</evidence>
<evidence type="ECO:0000256" key="10">
    <source>
        <dbReference type="SAM" id="Phobius"/>
    </source>
</evidence>
<dbReference type="InterPro" id="IPR017452">
    <property type="entry name" value="GPCR_Rhodpsn_7TM"/>
</dbReference>
<evidence type="ECO:0000313" key="13">
    <source>
        <dbReference type="WBParaSite" id="jg18826"/>
    </source>
</evidence>
<evidence type="ECO:0000256" key="3">
    <source>
        <dbReference type="ARBA" id="ARBA00022692"/>
    </source>
</evidence>
<evidence type="ECO:0000256" key="7">
    <source>
        <dbReference type="ARBA" id="ARBA00023170"/>
    </source>
</evidence>
<dbReference type="Proteomes" id="UP000887574">
    <property type="component" value="Unplaced"/>
</dbReference>
<feature type="transmembrane region" description="Helical" evidence="10">
    <location>
        <begin position="582"/>
        <end position="605"/>
    </location>
</feature>
<dbReference type="CDD" id="cd14967">
    <property type="entry name" value="7tmA_amine_R-like"/>
    <property type="match status" value="1"/>
</dbReference>
<keyword evidence="4 10" id="KW-1133">Transmembrane helix</keyword>
<sequence>MTGPGWPFGERPSEVSSLAFASSIVTEVREDNNGVGVGLGLAIVNLLVVCGNVFVLYILISQKSLRSSTNDIVISLTLSDFLLGVIILPFSILQEYSLSWMFGEVWCKVWLALDVLLSTASIYNLLAISFDRYMAVRQPIKYKFISSNKMTKITIAVVWLIASLLAFPPLVYDHFGVAPPSIQSRGGQCTPATSNDWYILFSAFVSFILPMFLMLGLNFSIFYTVNDSTKLTKLPTSNKSSFLVNNSSVAAVSTEDVSRTHMRIHRGGTFNNGSLRKSNYINLSQSQRSLNQLKKIHMIQRDCHSVERNSSICSTRKQTMDSIVVASNNRLHSLERTDTFSTSLESPASGEYMSGNGYLQRQTSTLSEAKATWLARVRAISMEKRQQLMEAASERQSFHSTNSSLQSNPFSDYTHRFYLNNQGTACASPPIIVTEDMDSTTGGQDTPVSISTLCPGSYQPPPLHTQVSKTVPLMEKTADQAVWYPAVVGASLLAGHTTQNRGQNQRKNTVSSYCRKQSEKLLLYPVFQHTFNRSISIRTELKVARTIAIVVGCFTACWLPFTVIYVLQAFQTCPVGSCVPPWFFTLAFWLGYANSAINPLIYSAFSKDFRRAFKKVLMERGSSFRSY</sequence>
<dbReference type="GO" id="GO:0005886">
    <property type="term" value="C:plasma membrane"/>
    <property type="evidence" value="ECO:0007669"/>
    <property type="project" value="UniProtKB-SubCell"/>
</dbReference>
<keyword evidence="7 9" id="KW-0675">Receptor</keyword>
<feature type="transmembrane region" description="Helical" evidence="10">
    <location>
        <begin position="37"/>
        <end position="60"/>
    </location>
</feature>
<dbReference type="PROSITE" id="PS00237">
    <property type="entry name" value="G_PROTEIN_RECEP_F1_1"/>
    <property type="match status" value="1"/>
</dbReference>
<evidence type="ECO:0000256" key="1">
    <source>
        <dbReference type="ARBA" id="ARBA00004651"/>
    </source>
</evidence>
<dbReference type="GO" id="GO:0004930">
    <property type="term" value="F:G protein-coupled receptor activity"/>
    <property type="evidence" value="ECO:0007669"/>
    <property type="project" value="UniProtKB-KW"/>
</dbReference>
<keyword evidence="6 10" id="KW-0472">Membrane</keyword>
<dbReference type="Pfam" id="PF00001">
    <property type="entry name" value="7tm_1"/>
    <property type="match status" value="1"/>
</dbReference>
<comment type="similarity">
    <text evidence="9">Belongs to the G-protein coupled receptor 1 family.</text>
</comment>
<proteinExistence type="inferred from homology"/>
<protein>
    <submittedName>
        <fullName evidence="13">G-protein coupled receptors family 1 profile domain-containing protein</fullName>
    </submittedName>
</protein>
<feature type="transmembrane region" description="Helical" evidence="10">
    <location>
        <begin position="110"/>
        <end position="130"/>
    </location>
</feature>
<evidence type="ECO:0000256" key="6">
    <source>
        <dbReference type="ARBA" id="ARBA00023136"/>
    </source>
</evidence>
<keyword evidence="3 9" id="KW-0812">Transmembrane</keyword>
<keyword evidence="5 9" id="KW-0297">G-protein coupled receptor</keyword>
<dbReference type="WBParaSite" id="jg18826">
    <property type="protein sequence ID" value="jg18826"/>
    <property type="gene ID" value="jg18826"/>
</dbReference>
<feature type="transmembrane region" description="Helical" evidence="10">
    <location>
        <begin position="547"/>
        <end position="570"/>
    </location>
</feature>
<feature type="domain" description="G-protein coupled receptors family 1 profile" evidence="11">
    <location>
        <begin position="51"/>
        <end position="602"/>
    </location>
</feature>
<feature type="transmembrane region" description="Helical" evidence="10">
    <location>
        <begin position="197"/>
        <end position="225"/>
    </location>
</feature>
<dbReference type="PRINTS" id="PR00237">
    <property type="entry name" value="GPCRRHODOPSN"/>
</dbReference>
<name>A0A915DF95_9BILA</name>
<feature type="transmembrane region" description="Helical" evidence="10">
    <location>
        <begin position="151"/>
        <end position="171"/>
    </location>
</feature>
<dbReference type="PANTHER" id="PTHR24248">
    <property type="entry name" value="ADRENERGIC RECEPTOR-RELATED G-PROTEIN COUPLED RECEPTOR"/>
    <property type="match status" value="1"/>
</dbReference>
<evidence type="ECO:0000256" key="5">
    <source>
        <dbReference type="ARBA" id="ARBA00023040"/>
    </source>
</evidence>
<evidence type="ECO:0000256" key="8">
    <source>
        <dbReference type="ARBA" id="ARBA00023224"/>
    </source>
</evidence>
<evidence type="ECO:0000256" key="4">
    <source>
        <dbReference type="ARBA" id="ARBA00022989"/>
    </source>
</evidence>
<dbReference type="Gene3D" id="1.20.1070.10">
    <property type="entry name" value="Rhodopsin 7-helix transmembrane proteins"/>
    <property type="match status" value="2"/>
</dbReference>
<comment type="subcellular location">
    <subcellularLocation>
        <location evidence="1">Cell membrane</location>
        <topology evidence="1">Multi-pass membrane protein</topology>
    </subcellularLocation>
</comment>
<dbReference type="SUPFAM" id="SSF81321">
    <property type="entry name" value="Family A G protein-coupled receptor-like"/>
    <property type="match status" value="1"/>
</dbReference>
<accession>A0A915DF95</accession>